<dbReference type="Pfam" id="PF07859">
    <property type="entry name" value="Abhydrolase_3"/>
    <property type="match status" value="1"/>
</dbReference>
<dbReference type="EMBL" id="JAGMVJ010000035">
    <property type="protein sequence ID" value="KAH7067187.1"/>
    <property type="molecule type" value="Genomic_DNA"/>
</dbReference>
<reference evidence="5" key="1">
    <citation type="journal article" date="2021" name="Nat. Commun.">
        <title>Genetic determinants of endophytism in the Arabidopsis root mycobiome.</title>
        <authorList>
            <person name="Mesny F."/>
            <person name="Miyauchi S."/>
            <person name="Thiergart T."/>
            <person name="Pickel B."/>
            <person name="Atanasova L."/>
            <person name="Karlsson M."/>
            <person name="Huettel B."/>
            <person name="Barry K.W."/>
            <person name="Haridas S."/>
            <person name="Chen C."/>
            <person name="Bauer D."/>
            <person name="Andreopoulos W."/>
            <person name="Pangilinan J."/>
            <person name="LaButti K."/>
            <person name="Riley R."/>
            <person name="Lipzen A."/>
            <person name="Clum A."/>
            <person name="Drula E."/>
            <person name="Henrissat B."/>
            <person name="Kohler A."/>
            <person name="Grigoriev I.V."/>
            <person name="Martin F.M."/>
            <person name="Hacquard S."/>
        </authorList>
    </citation>
    <scope>NUCLEOTIDE SEQUENCE</scope>
    <source>
        <strain evidence="5">MPI-SDFR-AT-0120</strain>
    </source>
</reference>
<dbReference type="InterPro" id="IPR013094">
    <property type="entry name" value="AB_hydrolase_3"/>
</dbReference>
<dbReference type="PROSITE" id="PS01174">
    <property type="entry name" value="LIPASE_GDXG_SER"/>
    <property type="match status" value="1"/>
</dbReference>
<dbReference type="Gene3D" id="3.40.50.1820">
    <property type="entry name" value="alpha/beta hydrolase"/>
    <property type="match status" value="1"/>
</dbReference>
<comment type="caution">
    <text evidence="5">The sequence shown here is derived from an EMBL/GenBank/DDBJ whole genome shotgun (WGS) entry which is preliminary data.</text>
</comment>
<dbReference type="InterPro" id="IPR029058">
    <property type="entry name" value="AB_hydrolase_fold"/>
</dbReference>
<organism evidence="5 6">
    <name type="scientific">Paraphoma chrysanthemicola</name>
    <dbReference type="NCBI Taxonomy" id="798071"/>
    <lineage>
        <taxon>Eukaryota</taxon>
        <taxon>Fungi</taxon>
        <taxon>Dikarya</taxon>
        <taxon>Ascomycota</taxon>
        <taxon>Pezizomycotina</taxon>
        <taxon>Dothideomycetes</taxon>
        <taxon>Pleosporomycetidae</taxon>
        <taxon>Pleosporales</taxon>
        <taxon>Pleosporineae</taxon>
        <taxon>Phaeosphaeriaceae</taxon>
        <taxon>Paraphoma</taxon>
    </lineage>
</organism>
<evidence type="ECO:0000313" key="6">
    <source>
        <dbReference type="Proteomes" id="UP000813461"/>
    </source>
</evidence>
<evidence type="ECO:0000256" key="1">
    <source>
        <dbReference type="ARBA" id="ARBA00010515"/>
    </source>
</evidence>
<comment type="similarity">
    <text evidence="1">Belongs to the 'GDXG' lipolytic enzyme family.</text>
</comment>
<dbReference type="InterPro" id="IPR033140">
    <property type="entry name" value="Lipase_GDXG_put_SER_AS"/>
</dbReference>
<sequence>MLGRITIAQSRYLNPSTSERYAAYCKKHNVTPNTVYIDVKSGDKVAAHWIGNHDAENVVLYFHGGGYTQSASDGNFIYLARLVKDINSGKSGDRDSFAAVVLAYSLAPEATHPTQLSQATAALHYLINTTGRSPSNIFLSGDSAGGNLALSVLSHILHAHTDVPALTLEKPLGGMLLYSPWTGFSTDFPTFENVNLDVMSALALRKWSAMFLGKPNPTDPEADPGPVTGDAWTEACKNDASWWHGAANTVSDVFVAYGGDEVLKGPIVEFERHFKAGWKESGGDASRVLFLEGEREAHVQPIIDIMSPRSAVKSITQNAIDAWYKARLRCEEQ</sequence>
<evidence type="ECO:0000259" key="4">
    <source>
        <dbReference type="Pfam" id="PF07859"/>
    </source>
</evidence>
<dbReference type="PANTHER" id="PTHR48081:SF31">
    <property type="entry name" value="STERYL ACETYL HYDROLASE MUG81-RELATED"/>
    <property type="match status" value="1"/>
</dbReference>
<dbReference type="AlphaFoldDB" id="A0A8K0QS90"/>
<dbReference type="GO" id="GO:0016787">
    <property type="term" value="F:hydrolase activity"/>
    <property type="evidence" value="ECO:0007669"/>
    <property type="project" value="UniProtKB-KW"/>
</dbReference>
<proteinExistence type="inferred from homology"/>
<accession>A0A8K0QS90</accession>
<name>A0A8K0QS90_9PLEO</name>
<protein>
    <submittedName>
        <fullName evidence="5">Alpha/Beta hydrolase protein</fullName>
    </submittedName>
</protein>
<dbReference type="InterPro" id="IPR050300">
    <property type="entry name" value="GDXG_lipolytic_enzyme"/>
</dbReference>
<dbReference type="OrthoDB" id="2152029at2759"/>
<dbReference type="SUPFAM" id="SSF53474">
    <property type="entry name" value="alpha/beta-Hydrolases"/>
    <property type="match status" value="1"/>
</dbReference>
<feature type="active site" evidence="3">
    <location>
        <position position="143"/>
    </location>
</feature>
<keyword evidence="6" id="KW-1185">Reference proteome</keyword>
<feature type="domain" description="Alpha/beta hydrolase fold-3" evidence="4">
    <location>
        <begin position="59"/>
        <end position="224"/>
    </location>
</feature>
<evidence type="ECO:0000313" key="5">
    <source>
        <dbReference type="EMBL" id="KAH7067187.1"/>
    </source>
</evidence>
<evidence type="ECO:0000256" key="3">
    <source>
        <dbReference type="PROSITE-ProRule" id="PRU10038"/>
    </source>
</evidence>
<gene>
    <name evidence="5" type="ORF">FB567DRAFT_258275</name>
</gene>
<keyword evidence="2 5" id="KW-0378">Hydrolase</keyword>
<dbReference type="Proteomes" id="UP000813461">
    <property type="component" value="Unassembled WGS sequence"/>
</dbReference>
<dbReference type="PANTHER" id="PTHR48081">
    <property type="entry name" value="AB HYDROLASE SUPERFAMILY PROTEIN C4A8.06C"/>
    <property type="match status" value="1"/>
</dbReference>
<evidence type="ECO:0000256" key="2">
    <source>
        <dbReference type="ARBA" id="ARBA00022801"/>
    </source>
</evidence>